<keyword evidence="2" id="KW-0604">Photosystem II</keyword>
<evidence type="ECO:0000313" key="6">
    <source>
        <dbReference type="Proteomes" id="UP000007394"/>
    </source>
</evidence>
<feature type="domain" description="Photosynthesis system II assembly factor Ycf48/Hcf136-like" evidence="3">
    <location>
        <begin position="242"/>
        <end position="321"/>
    </location>
</feature>
<dbReference type="GO" id="GO:0009523">
    <property type="term" value="C:photosystem II"/>
    <property type="evidence" value="ECO:0007669"/>
    <property type="project" value="UniProtKB-KW"/>
</dbReference>
<dbReference type="Gene3D" id="2.60.40.4070">
    <property type="match status" value="1"/>
</dbReference>
<dbReference type="STRING" id="945713.IALB_3109"/>
<keyword evidence="6" id="KW-1185">Reference proteome</keyword>
<dbReference type="eggNOG" id="COG4447">
    <property type="taxonomic scope" value="Bacteria"/>
</dbReference>
<evidence type="ECO:0000256" key="2">
    <source>
        <dbReference type="ARBA" id="ARBA00023276"/>
    </source>
</evidence>
<dbReference type="KEGG" id="ial:IALB_3109"/>
<accession>I0APA5</accession>
<feature type="domain" description="Secretion system C-terminal sorting" evidence="4">
    <location>
        <begin position="344"/>
        <end position="427"/>
    </location>
</feature>
<proteinExistence type="predicted"/>
<dbReference type="EMBL" id="CP003418">
    <property type="protein sequence ID" value="AFH50812.1"/>
    <property type="molecule type" value="Genomic_DNA"/>
</dbReference>
<dbReference type="RefSeq" id="WP_014561948.1">
    <property type="nucleotide sequence ID" value="NC_017464.1"/>
</dbReference>
<dbReference type="Proteomes" id="UP000007394">
    <property type="component" value="Chromosome"/>
</dbReference>
<name>I0APA5_IGNAJ</name>
<dbReference type="InterPro" id="IPR026444">
    <property type="entry name" value="Secre_tail"/>
</dbReference>
<reference evidence="5 6" key="1">
    <citation type="journal article" date="2012" name="Front. Microbiol.">
        <title>Complete genome of Ignavibacterium album, a metabolically versatile, flagellated, facultative anaerobe from the phylum Chlorobi.</title>
        <authorList>
            <person name="Liu Z."/>
            <person name="Frigaard N.-U."/>
            <person name="Vogl K."/>
            <person name="Iino T."/>
            <person name="Ohkuma M."/>
            <person name="Overmann J."/>
            <person name="Bryant D.A."/>
        </authorList>
    </citation>
    <scope>NUCLEOTIDE SEQUENCE [LARGE SCALE GENOMIC DNA]</scope>
    <source>
        <strain evidence="6">DSM 19864 / JCM 16511 / NBRC 101810 / Mat9-16</strain>
    </source>
</reference>
<organism evidence="5 6">
    <name type="scientific">Ignavibacterium album (strain DSM 19864 / JCM 16511 / NBRC 101810 / Mat9-16)</name>
    <dbReference type="NCBI Taxonomy" id="945713"/>
    <lineage>
        <taxon>Bacteria</taxon>
        <taxon>Pseudomonadati</taxon>
        <taxon>Ignavibacteriota</taxon>
        <taxon>Ignavibacteria</taxon>
        <taxon>Ignavibacteriales</taxon>
        <taxon>Ignavibacteriaceae</taxon>
        <taxon>Ignavibacterium</taxon>
    </lineage>
</organism>
<dbReference type="PANTHER" id="PTHR47199">
    <property type="entry name" value="PHOTOSYSTEM II STABILITY/ASSEMBLY FACTOR HCF136, CHLOROPLASTIC"/>
    <property type="match status" value="1"/>
</dbReference>
<dbReference type="HOGENOM" id="CLU_649996_0_0_10"/>
<dbReference type="NCBIfam" id="TIGR04183">
    <property type="entry name" value="Por_Secre_tail"/>
    <property type="match status" value="1"/>
</dbReference>
<feature type="domain" description="Photosynthesis system II assembly factor Ycf48/Hcf136-like" evidence="3">
    <location>
        <begin position="62"/>
        <end position="202"/>
    </location>
</feature>
<evidence type="ECO:0000313" key="5">
    <source>
        <dbReference type="EMBL" id="AFH50812.1"/>
    </source>
</evidence>
<keyword evidence="1" id="KW-0602">Photosynthesis</keyword>
<dbReference type="InterPro" id="IPR028203">
    <property type="entry name" value="PSII_CF48-like_dom"/>
</dbReference>
<dbReference type="PANTHER" id="PTHR47199:SF2">
    <property type="entry name" value="PHOTOSYSTEM II STABILITY_ASSEMBLY FACTOR HCF136, CHLOROPLASTIC"/>
    <property type="match status" value="1"/>
</dbReference>
<evidence type="ECO:0008006" key="7">
    <source>
        <dbReference type="Google" id="ProtNLM"/>
    </source>
</evidence>
<dbReference type="InterPro" id="IPR015943">
    <property type="entry name" value="WD40/YVTN_repeat-like_dom_sf"/>
</dbReference>
<sequence length="430" mass="48028">MKKFLIVNILIFSIGIYSQPQWVRIDSPTNNFLRKIVFTDSLNGWACGLNGTIIHTSDGGDNWFIQNTNTSDPIIDIHFIDNQKGWALIWELNTPPFGSYFLKTVDGGATWVKELIPIESEFFRSVFFLNEQVGLIGDRFTYYTTNGGINWNLSQRDSDIVANLPFLQIQMLNDSLGFACGGVLDNAGIIWKTTDGGRNWKTNGISPDEIFEIFIFDSLNILALSGDPEYLYGVGLIKSTDGGETWSYEELPINAVCFGIDFRNELEGWSAAGFKFLYTLDGGISWSEMNAPDSSVVYDVQFVNDKNGFACGQDGVLLKYIPDPNGIDKEESSNGMGYQLFQNYPNPFNPTTTIEYVIPNGVRNLITLKVYDVLGNEIATLVNEFKTAGHYQVEFNAANIHQGVALPSGVYFYKLQAGSFSSVRKMILIK</sequence>
<dbReference type="SUPFAM" id="SSF110296">
    <property type="entry name" value="Oligoxyloglucan reducing end-specific cellobiohydrolase"/>
    <property type="match status" value="1"/>
</dbReference>
<protein>
    <recommendedName>
        <fullName evidence="7">T9SS C-terminal target domain-containing protein</fullName>
    </recommendedName>
</protein>
<dbReference type="Pfam" id="PF18962">
    <property type="entry name" value="Por_Secre_tail"/>
    <property type="match status" value="1"/>
</dbReference>
<dbReference type="Gene3D" id="2.130.10.10">
    <property type="entry name" value="YVTN repeat-like/Quinoprotein amine dehydrogenase"/>
    <property type="match status" value="1"/>
</dbReference>
<dbReference type="OrthoDB" id="9813892at2"/>
<evidence type="ECO:0000259" key="4">
    <source>
        <dbReference type="Pfam" id="PF18962"/>
    </source>
</evidence>
<dbReference type="Pfam" id="PF14870">
    <property type="entry name" value="PSII_BNR"/>
    <property type="match status" value="2"/>
</dbReference>
<dbReference type="AlphaFoldDB" id="I0APA5"/>
<evidence type="ECO:0000259" key="3">
    <source>
        <dbReference type="Pfam" id="PF14870"/>
    </source>
</evidence>
<dbReference type="GO" id="GO:0015979">
    <property type="term" value="P:photosynthesis"/>
    <property type="evidence" value="ECO:0007669"/>
    <property type="project" value="UniProtKB-KW"/>
</dbReference>
<gene>
    <name evidence="5" type="ordered locus">IALB_3109</name>
</gene>
<evidence type="ECO:0000256" key="1">
    <source>
        <dbReference type="ARBA" id="ARBA00022531"/>
    </source>
</evidence>